<dbReference type="PANTHER" id="PTHR16943:SF8">
    <property type="entry name" value="2-METHYLCITRATE DEHYDRATASE"/>
    <property type="match status" value="1"/>
</dbReference>
<keyword evidence="5" id="KW-1185">Reference proteome</keyword>
<evidence type="ECO:0000313" key="4">
    <source>
        <dbReference type="EMBL" id="MFD0917177.1"/>
    </source>
</evidence>
<dbReference type="InterPro" id="IPR005656">
    <property type="entry name" value="MmgE_PrpD"/>
</dbReference>
<feature type="domain" description="MmgE/PrpD N-terminal" evidence="2">
    <location>
        <begin position="29"/>
        <end position="250"/>
    </location>
</feature>
<dbReference type="Pfam" id="PF03972">
    <property type="entry name" value="MmgE_PrpD_N"/>
    <property type="match status" value="1"/>
</dbReference>
<dbReference type="InterPro" id="IPR036148">
    <property type="entry name" value="MmgE/PrpD_sf"/>
</dbReference>
<dbReference type="Gene3D" id="1.10.4100.10">
    <property type="entry name" value="2-methylcitrate dehydratase PrpD"/>
    <property type="match status" value="1"/>
</dbReference>
<dbReference type="RefSeq" id="WP_377213038.1">
    <property type="nucleotide sequence ID" value="NZ_JBHTJV010000010.1"/>
</dbReference>
<dbReference type="Gene3D" id="3.30.1330.120">
    <property type="entry name" value="2-methylcitrate dehydratase PrpD"/>
    <property type="match status" value="1"/>
</dbReference>
<dbReference type="SUPFAM" id="SSF103378">
    <property type="entry name" value="2-methylcitrate dehydratase PrpD"/>
    <property type="match status" value="1"/>
</dbReference>
<organism evidence="4 5">
    <name type="scientific">Pseudahrensia aquimaris</name>
    <dbReference type="NCBI Taxonomy" id="744461"/>
    <lineage>
        <taxon>Bacteria</taxon>
        <taxon>Pseudomonadati</taxon>
        <taxon>Pseudomonadota</taxon>
        <taxon>Alphaproteobacteria</taxon>
        <taxon>Hyphomicrobiales</taxon>
        <taxon>Ahrensiaceae</taxon>
        <taxon>Pseudahrensia</taxon>
    </lineage>
</organism>
<evidence type="ECO:0000256" key="1">
    <source>
        <dbReference type="ARBA" id="ARBA00006174"/>
    </source>
</evidence>
<gene>
    <name evidence="4" type="ORF">ACFQ14_12225</name>
</gene>
<evidence type="ECO:0000313" key="5">
    <source>
        <dbReference type="Proteomes" id="UP001597101"/>
    </source>
</evidence>
<dbReference type="PANTHER" id="PTHR16943">
    <property type="entry name" value="2-METHYLCITRATE DEHYDRATASE-RELATED"/>
    <property type="match status" value="1"/>
</dbReference>
<evidence type="ECO:0000259" key="3">
    <source>
        <dbReference type="Pfam" id="PF19305"/>
    </source>
</evidence>
<name>A0ABW3FFB2_9HYPH</name>
<dbReference type="InterPro" id="IPR045336">
    <property type="entry name" value="MmgE_PrpD_N"/>
</dbReference>
<dbReference type="EMBL" id="JBHTJV010000010">
    <property type="protein sequence ID" value="MFD0917177.1"/>
    <property type="molecule type" value="Genomic_DNA"/>
</dbReference>
<reference evidence="5" key="1">
    <citation type="journal article" date="2019" name="Int. J. Syst. Evol. Microbiol.">
        <title>The Global Catalogue of Microorganisms (GCM) 10K type strain sequencing project: providing services to taxonomists for standard genome sequencing and annotation.</title>
        <authorList>
            <consortium name="The Broad Institute Genomics Platform"/>
            <consortium name="The Broad Institute Genome Sequencing Center for Infectious Disease"/>
            <person name="Wu L."/>
            <person name="Ma J."/>
        </authorList>
    </citation>
    <scope>NUCLEOTIDE SEQUENCE [LARGE SCALE GENOMIC DNA]</scope>
    <source>
        <strain evidence="5">CCUG 60023</strain>
    </source>
</reference>
<accession>A0ABW3FFB2</accession>
<dbReference type="InterPro" id="IPR045337">
    <property type="entry name" value="MmgE_PrpD_C"/>
</dbReference>
<sequence>MTAAFVQMLDTTASLSGELVGWCERSIDAADRARASLHLLDWLGCALAAQAEPMAGKLNKWSSVQHASGRAFAIGFGPVGAEQAAFANGGLGNLLEMDDLHRSSILHAGDVVVPAVLAMGQARQSNPKNLLDALVVGYEVALRIGAAAASGGYSSWYNSATCGVFGAAMGAAHVIGLDRNARMNALGQAGMQASGVWQCRLEATDSKQLATAHAARAGVTSVTLAEAGCAGASEILEGPMGFFKTYYPDANTALLLSTENTSWLLHDVSFKPWPSCRHTHPIIHLGLQMRERLIGASIQKIKIKTYQAGQSFCDNAHPKSDHEARFSLQHCLAVALVRGAPTLSDFGVAARENAQLAAMRSRIEVGTDEALSAAFPHSMGGALSITLDDGSMIEASTEHALGDPLLPLSAEQLREKFTANAVWGGVAEKQAEALIQAIDDLPNAQDLIALNAAVAATFKSNIQSGASHE</sequence>
<evidence type="ECO:0000259" key="2">
    <source>
        <dbReference type="Pfam" id="PF03972"/>
    </source>
</evidence>
<dbReference type="InterPro" id="IPR042188">
    <property type="entry name" value="MmgE/PrpD_sf_2"/>
</dbReference>
<comment type="caution">
    <text evidence="4">The sequence shown here is derived from an EMBL/GenBank/DDBJ whole genome shotgun (WGS) entry which is preliminary data.</text>
</comment>
<dbReference type="Pfam" id="PF19305">
    <property type="entry name" value="MmgE_PrpD_C"/>
    <property type="match status" value="1"/>
</dbReference>
<protein>
    <submittedName>
        <fullName evidence="4">MmgE/PrpD family protein</fullName>
    </submittedName>
</protein>
<comment type="similarity">
    <text evidence="1">Belongs to the PrpD family.</text>
</comment>
<feature type="domain" description="MmgE/PrpD C-terminal" evidence="3">
    <location>
        <begin position="273"/>
        <end position="435"/>
    </location>
</feature>
<dbReference type="InterPro" id="IPR042183">
    <property type="entry name" value="MmgE/PrpD_sf_1"/>
</dbReference>
<proteinExistence type="inferred from homology"/>
<dbReference type="Proteomes" id="UP001597101">
    <property type="component" value="Unassembled WGS sequence"/>
</dbReference>